<evidence type="ECO:0000313" key="3">
    <source>
        <dbReference type="Proteomes" id="UP000019146"/>
    </source>
</evidence>
<dbReference type="KEGG" id="bcai:K788_0006492"/>
<dbReference type="RefSeq" id="WP_233451365.1">
    <property type="nucleotide sequence ID" value="NZ_CP012746.1"/>
</dbReference>
<proteinExistence type="predicted"/>
<sequence length="86" mass="9010">MKHESTIDVTFTPASDTSPAAHIAVLANTDTGVAAPRTLKTRFTDHANRVTQPARAEHSMGRAGGTLSIMGGAQTENAMTMLVSDD</sequence>
<dbReference type="AlphaFoldDB" id="A0A0P0RBC9"/>
<dbReference type="EMBL" id="CP012746">
    <property type="protein sequence ID" value="ALL65728.1"/>
    <property type="molecule type" value="Genomic_DNA"/>
</dbReference>
<dbReference type="Proteomes" id="UP000019146">
    <property type="component" value="Chromosome 1"/>
</dbReference>
<organism evidence="2 3">
    <name type="scientific">Paraburkholderia caribensis MBA4</name>
    <dbReference type="NCBI Taxonomy" id="1323664"/>
    <lineage>
        <taxon>Bacteria</taxon>
        <taxon>Pseudomonadati</taxon>
        <taxon>Pseudomonadota</taxon>
        <taxon>Betaproteobacteria</taxon>
        <taxon>Burkholderiales</taxon>
        <taxon>Burkholderiaceae</taxon>
        <taxon>Paraburkholderia</taxon>
    </lineage>
</organism>
<name>A0A0P0RBC9_9BURK</name>
<evidence type="ECO:0000256" key="1">
    <source>
        <dbReference type="SAM" id="MobiDB-lite"/>
    </source>
</evidence>
<evidence type="ECO:0000313" key="2">
    <source>
        <dbReference type="EMBL" id="ALL65728.1"/>
    </source>
</evidence>
<protein>
    <submittedName>
        <fullName evidence="2">Uncharacterized protein</fullName>
    </submittedName>
</protein>
<reference evidence="2 3" key="1">
    <citation type="journal article" date="2014" name="Genome Announc.">
        <title>Draft Genome Sequence of the Haloacid-Degrading Burkholderia caribensis Strain MBA4.</title>
        <authorList>
            <person name="Pan Y."/>
            <person name="Kong K.F."/>
            <person name="Tsang J.S."/>
        </authorList>
    </citation>
    <scope>NUCLEOTIDE SEQUENCE [LARGE SCALE GENOMIC DNA]</scope>
    <source>
        <strain evidence="2 3">MBA4</strain>
    </source>
</reference>
<dbReference type="GeneID" id="69969757"/>
<accession>A0A0P0RBC9</accession>
<feature type="region of interest" description="Disordered" evidence="1">
    <location>
        <begin position="51"/>
        <end position="72"/>
    </location>
</feature>
<gene>
    <name evidence="2" type="ORF">K788_0006492</name>
</gene>